<keyword evidence="3" id="KW-1185">Reference proteome</keyword>
<dbReference type="RefSeq" id="WP_114561898.1">
    <property type="nucleotide sequence ID" value="NZ_CP031124.1"/>
</dbReference>
<dbReference type="Proteomes" id="UP000252182">
    <property type="component" value="Chromosome"/>
</dbReference>
<keyword evidence="1" id="KW-0732">Signal</keyword>
<feature type="chain" id="PRO_5016831614" evidence="1">
    <location>
        <begin position="23"/>
        <end position="262"/>
    </location>
</feature>
<organism evidence="2 3">
    <name type="scientific">Ephemeroptericola cinctiostellae</name>
    <dbReference type="NCBI Taxonomy" id="2268024"/>
    <lineage>
        <taxon>Bacteria</taxon>
        <taxon>Pseudomonadati</taxon>
        <taxon>Pseudomonadota</taxon>
        <taxon>Betaproteobacteria</taxon>
        <taxon>Burkholderiales</taxon>
        <taxon>Burkholderiaceae</taxon>
        <taxon>Ephemeroptericola</taxon>
    </lineage>
</organism>
<proteinExistence type="predicted"/>
<evidence type="ECO:0000313" key="2">
    <source>
        <dbReference type="EMBL" id="AXF84621.1"/>
    </source>
</evidence>
<dbReference type="KEGG" id="hyf:DTO96_100331"/>
<accession>A0A345D8D3</accession>
<sequence length="262" mass="29605">MKNNFIKMAFVFSGFFSSIAQAQSVDNKLTGLSELELIKQKIMSSTSEKLFLGSGITQIKDGVAKYRLAQGGYFSSGTSMKGAIRLFQSWCSANNGDFTQESNKVELSYFLSNFLYSNVDVDSFGTLLCKTSKTNHTWLYSEKTLNQRTSYDEPEKYIYVFDDNARTDAINKGVQLRSQKIALDASNSEKYKKLQTCLNQEKSLALKNLNIGSKLQDESLIIDKKNDMFFVQAPPLNTTSWILKTDLTMKQLVDSKKCKSFK</sequence>
<dbReference type="OrthoDB" id="9828305at2"/>
<dbReference type="AlphaFoldDB" id="A0A345D8D3"/>
<protein>
    <submittedName>
        <fullName evidence="2">Uncharacterized protein</fullName>
    </submittedName>
</protein>
<gene>
    <name evidence="2" type="ORF">DTO96_100331</name>
</gene>
<evidence type="ECO:0000313" key="3">
    <source>
        <dbReference type="Proteomes" id="UP000252182"/>
    </source>
</evidence>
<evidence type="ECO:0000256" key="1">
    <source>
        <dbReference type="SAM" id="SignalP"/>
    </source>
</evidence>
<feature type="signal peptide" evidence="1">
    <location>
        <begin position="1"/>
        <end position="22"/>
    </location>
</feature>
<reference evidence="3" key="1">
    <citation type="submission" date="2018-07" db="EMBL/GenBank/DDBJ databases">
        <authorList>
            <person name="Kim H."/>
        </authorList>
    </citation>
    <scope>NUCLEOTIDE SEQUENCE [LARGE SCALE GENOMIC DNA]</scope>
    <source>
        <strain evidence="3">F02</strain>
    </source>
</reference>
<dbReference type="EMBL" id="CP031124">
    <property type="protein sequence ID" value="AXF84621.1"/>
    <property type="molecule type" value="Genomic_DNA"/>
</dbReference>
<name>A0A345D8D3_9BURK</name>